<dbReference type="OMA" id="AEQQHYY"/>
<dbReference type="InterPro" id="IPR010402">
    <property type="entry name" value="CCT_domain"/>
</dbReference>
<dbReference type="KEGG" id="hvg:123396609"/>
<dbReference type="FunCoup" id="M0ZFX6">
    <property type="interactions" value="396"/>
</dbReference>
<dbReference type="InParanoid" id="M0ZFX6"/>
<name>M0ZFX6_HORVV</name>
<dbReference type="GO" id="GO:0005634">
    <property type="term" value="C:nucleus"/>
    <property type="evidence" value="ECO:0000318"/>
    <property type="project" value="GO_Central"/>
</dbReference>
<accession>M0ZFX6</accession>
<dbReference type="STRING" id="112509.M0ZFX6"/>
<dbReference type="SMR" id="M0ZFX6"/>
<reference evidence="4" key="2">
    <citation type="submission" date="2020-10" db="EMBL/GenBank/DDBJ databases">
        <authorList>
            <person name="Scholz U."/>
            <person name="Mascher M."/>
            <person name="Fiebig A."/>
        </authorList>
    </citation>
    <scope>NUCLEOTIDE SEQUENCE [LARGE SCALE GENOMIC DNA]</scope>
    <source>
        <strain evidence="4">cv. Morex</strain>
    </source>
</reference>
<dbReference type="RefSeq" id="XP_044947435.1">
    <property type="nucleotide sequence ID" value="XM_045091500.1"/>
</dbReference>
<dbReference type="eggNOG" id="ENOG502RY4T">
    <property type="taxonomic scope" value="Eukaryota"/>
</dbReference>
<gene>
    <name evidence="4" type="primary">LOC123396609</name>
</gene>
<proteinExistence type="predicted"/>
<dbReference type="PaxDb" id="4513-MLOC_9998.3"/>
<dbReference type="GO" id="GO:0009909">
    <property type="term" value="P:regulation of flower development"/>
    <property type="evidence" value="ECO:0000318"/>
    <property type="project" value="GO_Central"/>
</dbReference>
<sequence length="198" mass="21743">MYHHHSSSSSFSSSCTCQGSNGFLPSQPSASSYGDVLQAGQHCYYYSQELQLQQGQAPPFRRVLSTGDLGALPPVAAAAAGRYSTEERRERIEKYRSKRNQRNFQKKITYACRKTLADSRPRVKGRFARNVDDEAVADQPEFTAAEVSSMMSEANAVVGAADAASSSSSMPEWWAAMQGALAMEDDELYIDVSSINLY</sequence>
<dbReference type="AlphaFoldDB" id="M0ZFX6"/>
<evidence type="ECO:0000313" key="5">
    <source>
        <dbReference type="Proteomes" id="UP000011116"/>
    </source>
</evidence>
<dbReference type="PANTHER" id="PTHR31319">
    <property type="entry name" value="ZINC FINGER PROTEIN CONSTANS-LIKE 4"/>
    <property type="match status" value="1"/>
</dbReference>
<evidence type="ECO:0000313" key="4">
    <source>
        <dbReference type="EnsemblPlants" id="HORVU.MOREX.r3.5HG0467150.1"/>
    </source>
</evidence>
<dbReference type="GeneID" id="123396609"/>
<dbReference type="OrthoDB" id="153872at2759"/>
<protein>
    <submittedName>
        <fullName evidence="4">Uncharacterized protein</fullName>
    </submittedName>
</protein>
<keyword evidence="5" id="KW-1185">Reference proteome</keyword>
<dbReference type="PROSITE" id="PS51017">
    <property type="entry name" value="CCT"/>
    <property type="match status" value="1"/>
</dbReference>
<dbReference type="RefSeq" id="XP_044947433.1">
    <property type="nucleotide sequence ID" value="XM_045091498.1"/>
</dbReference>
<dbReference type="RefSeq" id="XP_044947432.1">
    <property type="nucleotide sequence ID" value="XM_045091497.1"/>
</dbReference>
<dbReference type="Proteomes" id="UP000011116">
    <property type="component" value="Chromosome 5H"/>
</dbReference>
<reference evidence="5" key="1">
    <citation type="journal article" date="2012" name="Nature">
        <title>A physical, genetic and functional sequence assembly of the barley genome.</title>
        <authorList>
            <consortium name="The International Barley Genome Sequencing Consortium"/>
            <person name="Mayer K.F."/>
            <person name="Waugh R."/>
            <person name="Brown J.W."/>
            <person name="Schulman A."/>
            <person name="Langridge P."/>
            <person name="Platzer M."/>
            <person name="Fincher G.B."/>
            <person name="Muehlbauer G.J."/>
            <person name="Sato K."/>
            <person name="Close T.J."/>
            <person name="Wise R.P."/>
            <person name="Stein N."/>
        </authorList>
    </citation>
    <scope>NUCLEOTIDE SEQUENCE [LARGE SCALE GENOMIC DNA]</scope>
    <source>
        <strain evidence="5">cv. Morex</strain>
    </source>
</reference>
<dbReference type="EnsemblPlants" id="HORVU.MOREX.r3.5HG0467150.1">
    <property type="protein sequence ID" value="HORVU.MOREX.r3.5HG0467150.1"/>
    <property type="gene ID" value="HORVU.MOREX.r3.5HG0467150"/>
</dbReference>
<dbReference type="Gramene" id="HORVU.MOREX.r3.5HG0467150.1">
    <property type="protein sequence ID" value="HORVU.MOREX.r3.5HG0467150.1"/>
    <property type="gene ID" value="HORVU.MOREX.r3.5HG0467150"/>
</dbReference>
<reference evidence="4" key="3">
    <citation type="submission" date="2022-01" db="UniProtKB">
        <authorList>
            <consortium name="EnsemblPlants"/>
        </authorList>
    </citation>
    <scope>IDENTIFICATION</scope>
    <source>
        <strain evidence="4">subsp. vulgare</strain>
    </source>
</reference>
<evidence type="ECO:0000256" key="3">
    <source>
        <dbReference type="PROSITE-ProRule" id="PRU00357"/>
    </source>
</evidence>
<dbReference type="RefSeq" id="XP_044947434.1">
    <property type="nucleotide sequence ID" value="XM_045091499.1"/>
</dbReference>
<evidence type="ECO:0000256" key="2">
    <source>
        <dbReference type="ARBA" id="ARBA00023242"/>
    </source>
</evidence>
<dbReference type="InterPro" id="IPR045281">
    <property type="entry name" value="CONSTANS-like"/>
</dbReference>
<dbReference type="Gramene" id="HORVU.MOREX.r2.5HG0386730.1">
    <property type="protein sequence ID" value="HORVU.MOREX.r2.5HG0386730.1"/>
    <property type="gene ID" value="HORVU.MOREX.r2.5HG0386730"/>
</dbReference>
<keyword evidence="2 3" id="KW-0539">Nucleus</keyword>
<dbReference type="Pfam" id="PF06203">
    <property type="entry name" value="CCT"/>
    <property type="match status" value="1"/>
</dbReference>
<organism evidence="4 5">
    <name type="scientific">Hordeum vulgare subsp. vulgare</name>
    <name type="common">Domesticated barley</name>
    <dbReference type="NCBI Taxonomy" id="112509"/>
    <lineage>
        <taxon>Eukaryota</taxon>
        <taxon>Viridiplantae</taxon>
        <taxon>Streptophyta</taxon>
        <taxon>Embryophyta</taxon>
        <taxon>Tracheophyta</taxon>
        <taxon>Spermatophyta</taxon>
        <taxon>Magnoliopsida</taxon>
        <taxon>Liliopsida</taxon>
        <taxon>Poales</taxon>
        <taxon>Poaceae</taxon>
        <taxon>BOP clade</taxon>
        <taxon>Pooideae</taxon>
        <taxon>Triticodae</taxon>
        <taxon>Triticeae</taxon>
        <taxon>Hordeinae</taxon>
        <taxon>Hordeum</taxon>
    </lineage>
</organism>
<dbReference type="PANTHER" id="PTHR31319:SF114">
    <property type="entry name" value="OS12G0262400 PROTEIN"/>
    <property type="match status" value="1"/>
</dbReference>
<evidence type="ECO:0000256" key="1">
    <source>
        <dbReference type="ARBA" id="ARBA00004123"/>
    </source>
</evidence>
<comment type="subcellular location">
    <subcellularLocation>
        <location evidence="1 3">Nucleus</location>
    </subcellularLocation>
</comment>
<dbReference type="ExpressionAtlas" id="M0ZFX6">
    <property type="expression patterns" value="differential"/>
</dbReference>